<accession>A0ACC1SJW4</accession>
<gene>
    <name evidence="1" type="ORF">NM208_g4696</name>
</gene>
<proteinExistence type="predicted"/>
<organism evidence="1 2">
    <name type="scientific">Fusarium decemcellulare</name>
    <dbReference type="NCBI Taxonomy" id="57161"/>
    <lineage>
        <taxon>Eukaryota</taxon>
        <taxon>Fungi</taxon>
        <taxon>Dikarya</taxon>
        <taxon>Ascomycota</taxon>
        <taxon>Pezizomycotina</taxon>
        <taxon>Sordariomycetes</taxon>
        <taxon>Hypocreomycetidae</taxon>
        <taxon>Hypocreales</taxon>
        <taxon>Nectriaceae</taxon>
        <taxon>Fusarium</taxon>
        <taxon>Fusarium decemcellulare species complex</taxon>
    </lineage>
</organism>
<comment type="caution">
    <text evidence="1">The sequence shown here is derived from an EMBL/GenBank/DDBJ whole genome shotgun (WGS) entry which is preliminary data.</text>
</comment>
<evidence type="ECO:0000313" key="1">
    <source>
        <dbReference type="EMBL" id="KAJ3541262.1"/>
    </source>
</evidence>
<keyword evidence="2" id="KW-1185">Reference proteome</keyword>
<sequence>MESQSPSLHSKPPSPTLASSPVPEIHLPSEWFPEYSSDHETILVRPFKAPCRICGWDGVPETLLHFNHWASATLGDLRRSNCFSCRFLLIACENVLQRTADKRFASPSNADPVAVGSTEFSFIIRGPTFTPASSKHLPRQRAITMWAGEGIGRLGLYVFVPTNQFQLEPPCGLPTKKILSDPISLVSSASWARERLEACSSDHKLCLSSRNPAFLPTRLVDVRPSDLDGSVKLVEGFNLSGGTQYAALSYVWGEPQLQDGSRTTSSTLQGRLNEIPLSSLPKTLQDAIHFTRQLGLDFLWVDSLCIVQNDNDEWNYEAGRMYDVYKNAFVMLGALWGDDCTSGLFSACAEWETQQIATLRLGENVWPLHVSREHDVIRLNWEYRWSGSTPPLFQRAWCFQERMVPPRCIFFGRSELIFGCHDGVGCECGIGYGPDKPEPLAPENTQLLTASEPGHGLRWLAENPQKAWREVAVAYCGLKLGVESDRLTAIGAVAEQMSYARRKDQYLAGLWSTTLLDDLCWLVPRGNWSSGREWANGETIPSWSWASRAKRIRYQGMGAITFTVEVVEANCKYSKDNRFGLLLESKLVLRGRLMNWWSRESEERTLVERESRRLYAFYGNHGTFIFSKHVFRDAQAWKHIPEGTFLLEMGYYAADELLQVFLVLKCHDEENLIFSREGIINPGATAIDDYKGKDQIRSLSKIFSIHSSIKDCTLI</sequence>
<dbReference type="EMBL" id="JANRMS010000362">
    <property type="protein sequence ID" value="KAJ3541262.1"/>
    <property type="molecule type" value="Genomic_DNA"/>
</dbReference>
<evidence type="ECO:0000313" key="2">
    <source>
        <dbReference type="Proteomes" id="UP001148629"/>
    </source>
</evidence>
<name>A0ACC1SJW4_9HYPO</name>
<dbReference type="Proteomes" id="UP001148629">
    <property type="component" value="Unassembled WGS sequence"/>
</dbReference>
<reference evidence="1" key="1">
    <citation type="submission" date="2022-08" db="EMBL/GenBank/DDBJ databases">
        <title>Genome Sequence of Fusarium decemcellulare.</title>
        <authorList>
            <person name="Buettner E."/>
        </authorList>
    </citation>
    <scope>NUCLEOTIDE SEQUENCE</scope>
    <source>
        <strain evidence="1">Babe19</strain>
    </source>
</reference>
<protein>
    <submittedName>
        <fullName evidence="1">Uncharacterized protein</fullName>
    </submittedName>
</protein>